<comment type="subcellular location">
    <subcellularLocation>
        <location evidence="3">Cytoplasm</location>
    </subcellularLocation>
    <subcellularLocation>
        <location evidence="2">Nucleus</location>
    </subcellularLocation>
</comment>
<evidence type="ECO:0000256" key="6">
    <source>
        <dbReference type="ARBA" id="ARBA00017286"/>
    </source>
</evidence>
<comment type="caution">
    <text evidence="12">The sequence shown here is derived from an EMBL/GenBank/DDBJ whole genome shotgun (WGS) entry which is preliminary data.</text>
</comment>
<comment type="subunit">
    <text evidence="5">May form a complex with LTO1.</text>
</comment>
<dbReference type="PANTHER" id="PTHR18829">
    <property type="entry name" value="PROTEIN YAE1 HOMOLOG"/>
    <property type="match status" value="1"/>
</dbReference>
<keyword evidence="9" id="KW-0539">Nucleus</keyword>
<feature type="domain" description="Essential protein Yae1 N-terminal" evidence="11">
    <location>
        <begin position="87"/>
        <end position="125"/>
    </location>
</feature>
<evidence type="ECO:0000256" key="3">
    <source>
        <dbReference type="ARBA" id="ARBA00004496"/>
    </source>
</evidence>
<feature type="region of interest" description="Disordered" evidence="10">
    <location>
        <begin position="24"/>
        <end position="62"/>
    </location>
</feature>
<name>A0ABR0E1Z3_ZASCE</name>
<dbReference type="EMBL" id="JAXOVC010000012">
    <property type="protein sequence ID" value="KAK4495438.1"/>
    <property type="molecule type" value="Genomic_DNA"/>
</dbReference>
<evidence type="ECO:0000256" key="1">
    <source>
        <dbReference type="ARBA" id="ARBA00003836"/>
    </source>
</evidence>
<evidence type="ECO:0000313" key="12">
    <source>
        <dbReference type="EMBL" id="KAK4495438.1"/>
    </source>
</evidence>
<protein>
    <recommendedName>
        <fullName evidence="7">Protein YAE1</fullName>
    </recommendedName>
    <alternativeName>
        <fullName evidence="6">Protein yae1</fullName>
    </alternativeName>
</protein>
<dbReference type="Pfam" id="PF09811">
    <property type="entry name" value="Yae1_N"/>
    <property type="match status" value="1"/>
</dbReference>
<dbReference type="PANTHER" id="PTHR18829:SF0">
    <property type="entry name" value="PROTEIN YAE1 HOMOLOG"/>
    <property type="match status" value="1"/>
</dbReference>
<keyword evidence="13" id="KW-1185">Reference proteome</keyword>
<evidence type="ECO:0000256" key="9">
    <source>
        <dbReference type="ARBA" id="ARBA00023242"/>
    </source>
</evidence>
<reference evidence="12 13" key="1">
    <citation type="journal article" date="2023" name="G3 (Bethesda)">
        <title>A chromosome-level genome assembly of Zasmidium syzygii isolated from banana leaves.</title>
        <authorList>
            <person name="van Westerhoven A.C."/>
            <person name="Mehrabi R."/>
            <person name="Talebi R."/>
            <person name="Steentjes M.B.F."/>
            <person name="Corcolon B."/>
            <person name="Chong P.A."/>
            <person name="Kema G.H.J."/>
            <person name="Seidl M.F."/>
        </authorList>
    </citation>
    <scope>NUCLEOTIDE SEQUENCE [LARGE SCALE GENOMIC DNA]</scope>
    <source>
        <strain evidence="12 13">P124</strain>
    </source>
</reference>
<evidence type="ECO:0000313" key="13">
    <source>
        <dbReference type="Proteomes" id="UP001305779"/>
    </source>
</evidence>
<feature type="compositionally biased region" description="Polar residues" evidence="10">
    <location>
        <begin position="45"/>
        <end position="54"/>
    </location>
</feature>
<accession>A0ABR0E1Z3</accession>
<dbReference type="Proteomes" id="UP001305779">
    <property type="component" value="Unassembled WGS sequence"/>
</dbReference>
<gene>
    <name evidence="12" type="ORF">PRZ48_013769</name>
</gene>
<evidence type="ECO:0000256" key="4">
    <source>
        <dbReference type="ARBA" id="ARBA00007096"/>
    </source>
</evidence>
<dbReference type="InterPro" id="IPR019191">
    <property type="entry name" value="Essential_protein_Yae1_N"/>
</dbReference>
<sequence length="222" mass="24440">MLRDFPPLGPRISADEQLFMNNAPVNERPIDPAPIDPLDDVFGSAPSSPVQSGQHDSRAEDVTHVTGAQRAEHSDIPRLRSIHVTNGYREGIAASKEKHIQAGFDEGYSLGGEIGVKVGWYLGVLEGVCQAVGRLDGEEHDELRDEVRKTFADAQEALKMEKLLCPDFFGPDGIWLYEVPGQDDEGTELQVTFKDVAEKHPVLVEWRGKIELVAGMVGLKSR</sequence>
<evidence type="ECO:0000256" key="8">
    <source>
        <dbReference type="ARBA" id="ARBA00022490"/>
    </source>
</evidence>
<comment type="similarity">
    <text evidence="4">Belongs to the YAE1 family.</text>
</comment>
<comment type="function">
    <text evidence="1">The complex LTO1:YAE1 may function as a target specific adapter that probably recruits apo-RPLI1 to the cytosolic iron-sulfur protein assembly (CIA) complex machinery. May be required for biogenesis of the large ribosomal subunit and initiation of translation.</text>
</comment>
<evidence type="ECO:0000259" key="11">
    <source>
        <dbReference type="Pfam" id="PF09811"/>
    </source>
</evidence>
<evidence type="ECO:0000256" key="7">
    <source>
        <dbReference type="ARBA" id="ARBA00018400"/>
    </source>
</evidence>
<evidence type="ECO:0000256" key="5">
    <source>
        <dbReference type="ARBA" id="ARBA00011427"/>
    </source>
</evidence>
<organism evidence="12 13">
    <name type="scientific">Zasmidium cellare</name>
    <name type="common">Wine cellar mold</name>
    <name type="synonym">Racodium cellare</name>
    <dbReference type="NCBI Taxonomy" id="395010"/>
    <lineage>
        <taxon>Eukaryota</taxon>
        <taxon>Fungi</taxon>
        <taxon>Dikarya</taxon>
        <taxon>Ascomycota</taxon>
        <taxon>Pezizomycotina</taxon>
        <taxon>Dothideomycetes</taxon>
        <taxon>Dothideomycetidae</taxon>
        <taxon>Mycosphaerellales</taxon>
        <taxon>Mycosphaerellaceae</taxon>
        <taxon>Zasmidium</taxon>
    </lineage>
</organism>
<proteinExistence type="inferred from homology"/>
<keyword evidence="8" id="KW-0963">Cytoplasm</keyword>
<evidence type="ECO:0000256" key="10">
    <source>
        <dbReference type="SAM" id="MobiDB-lite"/>
    </source>
</evidence>
<dbReference type="InterPro" id="IPR038881">
    <property type="entry name" value="Yae1-like"/>
</dbReference>
<evidence type="ECO:0000256" key="2">
    <source>
        <dbReference type="ARBA" id="ARBA00004123"/>
    </source>
</evidence>